<keyword evidence="1 4" id="KW-0328">Glycosyltransferase</keyword>
<dbReference type="PANTHER" id="PTHR43363:SF1">
    <property type="entry name" value="HYPOXANTHINE-GUANINE PHOSPHORIBOSYLTRANSFERASE"/>
    <property type="match status" value="1"/>
</dbReference>
<organism evidence="4 5">
    <name type="scientific">Campylobacter magnus</name>
    <dbReference type="NCBI Taxonomy" id="3026462"/>
    <lineage>
        <taxon>Bacteria</taxon>
        <taxon>Pseudomonadati</taxon>
        <taxon>Campylobacterota</taxon>
        <taxon>Epsilonproteobacteria</taxon>
        <taxon>Campylobacterales</taxon>
        <taxon>Campylobacteraceae</taxon>
        <taxon>Campylobacter</taxon>
    </lineage>
</organism>
<dbReference type="PANTHER" id="PTHR43363">
    <property type="entry name" value="HYPOXANTHINE PHOSPHORIBOSYLTRANSFERASE"/>
    <property type="match status" value="1"/>
</dbReference>
<feature type="domain" description="Phosphoribosyltransferase" evidence="3">
    <location>
        <begin position="10"/>
        <end position="143"/>
    </location>
</feature>
<dbReference type="EMBL" id="JAULJQ010000004">
    <property type="protein sequence ID" value="MDO2409376.1"/>
    <property type="molecule type" value="Genomic_DNA"/>
</dbReference>
<proteinExistence type="predicted"/>
<evidence type="ECO:0000256" key="1">
    <source>
        <dbReference type="ARBA" id="ARBA00022676"/>
    </source>
</evidence>
<dbReference type="Proteomes" id="UP001171111">
    <property type="component" value="Unassembled WGS sequence"/>
</dbReference>
<dbReference type="Pfam" id="PF00156">
    <property type="entry name" value="Pribosyltran"/>
    <property type="match status" value="1"/>
</dbReference>
<evidence type="ECO:0000259" key="3">
    <source>
        <dbReference type="Pfam" id="PF00156"/>
    </source>
</evidence>
<dbReference type="Gene3D" id="3.40.50.2020">
    <property type="match status" value="1"/>
</dbReference>
<dbReference type="RefSeq" id="WP_302244256.1">
    <property type="nucleotide sequence ID" value="NZ_JAULJQ010000004.1"/>
</dbReference>
<keyword evidence="5" id="KW-1185">Reference proteome</keyword>
<protein>
    <submittedName>
        <fullName evidence="4">Phosphoribosyltransferase family protein</fullName>
    </submittedName>
</protein>
<keyword evidence="2" id="KW-0808">Transferase</keyword>
<reference evidence="4 5" key="1">
    <citation type="submission" date="2023-06" db="EMBL/GenBank/DDBJ databases">
        <title>Campylobacter magnum sp. nov., isolated from cecal contents of domestic pigs (Sus scrofa domesticus).</title>
        <authorList>
            <person name="Papic B."/>
            <person name="Gruntar I."/>
        </authorList>
    </citation>
    <scope>NUCLEOTIDE SEQUENCE [LARGE SCALE GENOMIC DNA]</scope>
    <source>
        <strain evidence="5">34484-21</strain>
    </source>
</reference>
<dbReference type="SUPFAM" id="SSF53271">
    <property type="entry name" value="PRTase-like"/>
    <property type="match status" value="1"/>
</dbReference>
<sequence>MKLFYTYDEFESDARALAKSLKNEGFDAIIGVARGGFFLAARLAYLLGIRQLHSVSVTQYKGSEQGSVNICSLPKLAGAKKVLVCDDICDSGACLSALMSELRQSSSSEFGSATLFYKSTAIFKPDFYAKQALGWIVFPWEVDALGEEF</sequence>
<evidence type="ECO:0000313" key="5">
    <source>
        <dbReference type="Proteomes" id="UP001171111"/>
    </source>
</evidence>
<evidence type="ECO:0000256" key="2">
    <source>
        <dbReference type="ARBA" id="ARBA00022679"/>
    </source>
</evidence>
<dbReference type="InterPro" id="IPR000836">
    <property type="entry name" value="PRTase_dom"/>
</dbReference>
<dbReference type="CDD" id="cd06223">
    <property type="entry name" value="PRTases_typeI"/>
    <property type="match status" value="1"/>
</dbReference>
<dbReference type="InterPro" id="IPR029057">
    <property type="entry name" value="PRTase-like"/>
</dbReference>
<comment type="caution">
    <text evidence="4">The sequence shown here is derived from an EMBL/GenBank/DDBJ whole genome shotgun (WGS) entry which is preliminary data.</text>
</comment>
<evidence type="ECO:0000313" key="4">
    <source>
        <dbReference type="EMBL" id="MDO2409376.1"/>
    </source>
</evidence>
<gene>
    <name evidence="4" type="ORF">Q2362_04585</name>
</gene>
<name>A0ABT8TAU0_9BACT</name>
<accession>A0ABT8TAU0</accession>
<dbReference type="GO" id="GO:0016757">
    <property type="term" value="F:glycosyltransferase activity"/>
    <property type="evidence" value="ECO:0007669"/>
    <property type="project" value="UniProtKB-KW"/>
</dbReference>